<dbReference type="InterPro" id="IPR015422">
    <property type="entry name" value="PyrdxlP-dep_Trfase_small"/>
</dbReference>
<dbReference type="PANTHER" id="PTHR11986">
    <property type="entry name" value="AMINOTRANSFERASE CLASS III"/>
    <property type="match status" value="1"/>
</dbReference>
<evidence type="ECO:0000256" key="1">
    <source>
        <dbReference type="ARBA" id="ARBA00001933"/>
    </source>
</evidence>
<organism evidence="4 5">
    <name type="scientific">Frondihabitans sucicola</name>
    <dbReference type="NCBI Taxonomy" id="1268041"/>
    <lineage>
        <taxon>Bacteria</taxon>
        <taxon>Bacillati</taxon>
        <taxon>Actinomycetota</taxon>
        <taxon>Actinomycetes</taxon>
        <taxon>Micrococcales</taxon>
        <taxon>Microbacteriaceae</taxon>
        <taxon>Frondihabitans</taxon>
    </lineage>
</organism>
<dbReference type="Pfam" id="PF00202">
    <property type="entry name" value="Aminotran_3"/>
    <property type="match status" value="1"/>
</dbReference>
<dbReference type="Gene3D" id="3.90.1150.10">
    <property type="entry name" value="Aspartate Aminotransferase, domain 1"/>
    <property type="match status" value="1"/>
</dbReference>
<dbReference type="InterPro" id="IPR005814">
    <property type="entry name" value="Aminotrans_3"/>
</dbReference>
<proteinExistence type="predicted"/>
<evidence type="ECO:0000313" key="4">
    <source>
        <dbReference type="EMBL" id="BDZ50196.1"/>
    </source>
</evidence>
<evidence type="ECO:0000313" key="5">
    <source>
        <dbReference type="Proteomes" id="UP001321486"/>
    </source>
</evidence>
<evidence type="ECO:0000256" key="3">
    <source>
        <dbReference type="ARBA" id="ARBA00022679"/>
    </source>
</evidence>
<accession>A0ABN6XZK3</accession>
<dbReference type="EMBL" id="AP027732">
    <property type="protein sequence ID" value="BDZ50196.1"/>
    <property type="molecule type" value="Genomic_DNA"/>
</dbReference>
<keyword evidence="5" id="KW-1185">Reference proteome</keyword>
<sequence length="102" mass="10647">MLGEIEDSDLVANAEKRGHQIRAAIAAMDSPHVKEIRGRGLLIGVGLHEPIAEEISARALAAGLIVNAANDSSIRIAPPLIVGDAEIAEFTEIFASVLKGLA</sequence>
<dbReference type="InterPro" id="IPR050103">
    <property type="entry name" value="Class-III_PLP-dep_AT"/>
</dbReference>
<evidence type="ECO:0000256" key="2">
    <source>
        <dbReference type="ARBA" id="ARBA00022576"/>
    </source>
</evidence>
<name>A0ABN6XZK3_9MICO</name>
<comment type="cofactor">
    <cofactor evidence="1">
        <name>pyridoxal 5'-phosphate</name>
        <dbReference type="ChEBI" id="CHEBI:597326"/>
    </cofactor>
</comment>
<keyword evidence="3" id="KW-0808">Transferase</keyword>
<protein>
    <recommendedName>
        <fullName evidence="6">Aminotransferase class III-fold pyridoxal phosphate-dependent enzyme</fullName>
    </recommendedName>
</protein>
<reference evidence="5" key="1">
    <citation type="journal article" date="2019" name="Int. J. Syst. Evol. Microbiol.">
        <title>The Global Catalogue of Microorganisms (GCM) 10K type strain sequencing project: providing services to taxonomists for standard genome sequencing and annotation.</title>
        <authorList>
            <consortium name="The Broad Institute Genomics Platform"/>
            <consortium name="The Broad Institute Genome Sequencing Center for Infectious Disease"/>
            <person name="Wu L."/>
            <person name="Ma J."/>
        </authorList>
    </citation>
    <scope>NUCLEOTIDE SEQUENCE [LARGE SCALE GENOMIC DNA]</scope>
    <source>
        <strain evidence="5">NBRC 108728</strain>
    </source>
</reference>
<dbReference type="SUPFAM" id="SSF53383">
    <property type="entry name" value="PLP-dependent transferases"/>
    <property type="match status" value="1"/>
</dbReference>
<keyword evidence="2" id="KW-0032">Aminotransferase</keyword>
<gene>
    <name evidence="4" type="ORF">GCM10025867_24370</name>
</gene>
<evidence type="ECO:0008006" key="6">
    <source>
        <dbReference type="Google" id="ProtNLM"/>
    </source>
</evidence>
<dbReference type="Proteomes" id="UP001321486">
    <property type="component" value="Chromosome"/>
</dbReference>
<dbReference type="InterPro" id="IPR015424">
    <property type="entry name" value="PyrdxlP-dep_Trfase"/>
</dbReference>
<dbReference type="PANTHER" id="PTHR11986:SF79">
    <property type="entry name" value="ACETYLORNITHINE AMINOTRANSFERASE, MITOCHONDRIAL"/>
    <property type="match status" value="1"/>
</dbReference>